<sequence length="62" mass="7488">MNVSREILTTKQVCAMTNRSVSTINRWWKERRFPKPLQYQGRSYGWDSDKVKAWFESQFDAK</sequence>
<organism evidence="1 2">
    <name type="scientific">Vibrio navarrensis</name>
    <dbReference type="NCBI Taxonomy" id="29495"/>
    <lineage>
        <taxon>Bacteria</taxon>
        <taxon>Pseudomonadati</taxon>
        <taxon>Pseudomonadota</taxon>
        <taxon>Gammaproteobacteria</taxon>
        <taxon>Vibrionales</taxon>
        <taxon>Vibrionaceae</taxon>
        <taxon>Vibrio</taxon>
    </lineage>
</organism>
<dbReference type="EMBL" id="CP065217">
    <property type="protein sequence ID" value="QPL54571.1"/>
    <property type="molecule type" value="Genomic_DNA"/>
</dbReference>
<name>A0AAJ4ID71_9VIBR</name>
<dbReference type="AlphaFoldDB" id="A0AAJ4ID71"/>
<evidence type="ECO:0000313" key="1">
    <source>
        <dbReference type="EMBL" id="QPL54571.1"/>
    </source>
</evidence>
<dbReference type="Proteomes" id="UP000594435">
    <property type="component" value="Chromosome 1"/>
</dbReference>
<accession>A0AAJ4ID71</accession>
<reference evidence="1 2" key="1">
    <citation type="submission" date="2020-11" db="EMBL/GenBank/DDBJ databases">
        <title>Complete and Circularized Genome Assembly of a human isolate of Vibrio navarrensis biotype pommerensis with MiSeq and MinION Sequence Data.</title>
        <authorList>
            <person name="Schwartz K."/>
            <person name="Borowiak M."/>
            <person name="Deneke C."/>
            <person name="Balau V."/>
            <person name="Metelmann C."/>
            <person name="Strauch E."/>
        </authorList>
    </citation>
    <scope>NUCLEOTIDE SEQUENCE [LARGE SCALE GENOMIC DNA]</scope>
    <source>
        <strain evidence="1 2">20-VB00237</strain>
    </source>
</reference>
<dbReference type="RefSeq" id="WP_082069531.1">
    <property type="nucleotide sequence ID" value="NZ_MPKS01000001.1"/>
</dbReference>
<dbReference type="InterPro" id="IPR009061">
    <property type="entry name" value="DNA-bd_dom_put_sf"/>
</dbReference>
<dbReference type="Gene3D" id="1.10.238.160">
    <property type="match status" value="1"/>
</dbReference>
<dbReference type="SUPFAM" id="SSF46955">
    <property type="entry name" value="Putative DNA-binding domain"/>
    <property type="match status" value="1"/>
</dbReference>
<dbReference type="Pfam" id="PF05930">
    <property type="entry name" value="Phage_AlpA"/>
    <property type="match status" value="1"/>
</dbReference>
<dbReference type="InterPro" id="IPR010260">
    <property type="entry name" value="AlpA"/>
</dbReference>
<gene>
    <name evidence="1" type="ORF">I3X05_05400</name>
</gene>
<proteinExistence type="predicted"/>
<protein>
    <submittedName>
        <fullName evidence="1">AlpA family phage regulatory protein</fullName>
    </submittedName>
</protein>
<evidence type="ECO:0000313" key="2">
    <source>
        <dbReference type="Proteomes" id="UP000594435"/>
    </source>
</evidence>